<feature type="region of interest" description="Disordered" evidence="1">
    <location>
        <begin position="41"/>
        <end position="68"/>
    </location>
</feature>
<gene>
    <name evidence="2" type="ORF">Pph01_82180</name>
</gene>
<keyword evidence="3" id="KW-1185">Reference proteome</keyword>
<reference evidence="2 3" key="1">
    <citation type="submission" date="2021-01" db="EMBL/GenBank/DDBJ databases">
        <title>Whole genome shotgun sequence of Planotetraspora phitsanulokensis NBRC 104273.</title>
        <authorList>
            <person name="Komaki H."/>
            <person name="Tamura T."/>
        </authorList>
    </citation>
    <scope>NUCLEOTIDE SEQUENCE [LARGE SCALE GENOMIC DNA]</scope>
    <source>
        <strain evidence="2 3">NBRC 104273</strain>
    </source>
</reference>
<evidence type="ECO:0000313" key="2">
    <source>
        <dbReference type="EMBL" id="GII43215.1"/>
    </source>
</evidence>
<sequence length="98" mass="10080">MGGCFINSVLLIFGPSQASAVGDGELRASISGYAMSRASVTAEGSGIRNQLSWDRPPGDPREDTGRSPGSVVFRWAARMVDGAPGIARSVPSIATAAE</sequence>
<proteinExistence type="predicted"/>
<evidence type="ECO:0000256" key="1">
    <source>
        <dbReference type="SAM" id="MobiDB-lite"/>
    </source>
</evidence>
<comment type="caution">
    <text evidence="2">The sequence shown here is derived from an EMBL/GenBank/DDBJ whole genome shotgun (WGS) entry which is preliminary data.</text>
</comment>
<organism evidence="2 3">
    <name type="scientific">Planotetraspora phitsanulokensis</name>
    <dbReference type="NCBI Taxonomy" id="575192"/>
    <lineage>
        <taxon>Bacteria</taxon>
        <taxon>Bacillati</taxon>
        <taxon>Actinomycetota</taxon>
        <taxon>Actinomycetes</taxon>
        <taxon>Streptosporangiales</taxon>
        <taxon>Streptosporangiaceae</taxon>
        <taxon>Planotetraspora</taxon>
    </lineage>
</organism>
<protein>
    <submittedName>
        <fullName evidence="2">Uncharacterized protein</fullName>
    </submittedName>
</protein>
<accession>A0A8J3URB3</accession>
<evidence type="ECO:0000313" key="3">
    <source>
        <dbReference type="Proteomes" id="UP000622547"/>
    </source>
</evidence>
<dbReference type="EMBL" id="BOOP01000053">
    <property type="protein sequence ID" value="GII43215.1"/>
    <property type="molecule type" value="Genomic_DNA"/>
</dbReference>
<dbReference type="AlphaFoldDB" id="A0A8J3URB3"/>
<name>A0A8J3URB3_9ACTN</name>
<feature type="compositionally biased region" description="Basic and acidic residues" evidence="1">
    <location>
        <begin position="56"/>
        <end position="65"/>
    </location>
</feature>
<dbReference type="Proteomes" id="UP000622547">
    <property type="component" value="Unassembled WGS sequence"/>
</dbReference>